<dbReference type="CDD" id="cd01854">
    <property type="entry name" value="YjeQ_EngC"/>
    <property type="match status" value="1"/>
</dbReference>
<evidence type="ECO:0000256" key="4">
    <source>
        <dbReference type="ARBA" id="ARBA00022730"/>
    </source>
</evidence>
<comment type="subcellular location">
    <subcellularLocation>
        <location evidence="10">Cytoplasm</location>
    </subcellularLocation>
</comment>
<evidence type="ECO:0000256" key="3">
    <source>
        <dbReference type="ARBA" id="ARBA00022723"/>
    </source>
</evidence>
<comment type="function">
    <text evidence="10">One of several proteins that assist in the late maturation steps of the functional core of the 30S ribosomal subunit. Helps release RbfA from mature subunits. May play a role in the assembly of ribosomal proteins into the subunit. Circularly permuted GTPase that catalyzes slow GTP hydrolysis, GTPase activity is stimulated by the 30S ribosomal subunit.</text>
</comment>
<reference evidence="15 16" key="1">
    <citation type="submission" date="2019-11" db="EMBL/GenBank/DDBJ databases">
        <authorList>
            <person name="Ren C."/>
            <person name="Wang H."/>
            <person name="Xu Y."/>
        </authorList>
    </citation>
    <scope>NUCLEOTIDE SEQUENCE [LARGE SCALE GENOMIC DNA]</scope>
    <source>
        <strain evidence="16">JNU-WLY1368</strain>
        <strain evidence="13 15">LBM 19010</strain>
    </source>
</reference>
<evidence type="ECO:0000256" key="10">
    <source>
        <dbReference type="HAMAP-Rule" id="MF_01820"/>
    </source>
</evidence>
<dbReference type="InterPro" id="IPR027417">
    <property type="entry name" value="P-loop_NTPase"/>
</dbReference>
<sequence>MEMCEGVILKSLSGFYQVETPAGIETECRACGRFRKTGEKPVVGDHVRFRPESGSGYIEELLPRRNFLVRPPVANIDQLLIVVSVCDPTPSTLIIDKLIAAAEQQQIEPAVAVSKTDLESGDWLCDIYRQAGFRCFSISSATNSGVEAIRPFLKGKITVLTGNTGAGKSSLLNALYPELSLATGEISHKLGRGRHTTRQVELLHLPEGGLVADTPGFSSICTERYHAFQKDELQYCFREFAPHLGHCQFQGCSHICEKGCAVLSAVRNGEIPRSRHDSYAAIYQELKDRKEWNQK</sequence>
<evidence type="ECO:0000256" key="7">
    <source>
        <dbReference type="ARBA" id="ARBA00022833"/>
    </source>
</evidence>
<dbReference type="GO" id="GO:0046872">
    <property type="term" value="F:metal ion binding"/>
    <property type="evidence" value="ECO:0007669"/>
    <property type="project" value="UniProtKB-KW"/>
</dbReference>
<name>A0A859DQM2_9FIRM</name>
<evidence type="ECO:0000313" key="16">
    <source>
        <dbReference type="Proteomes" id="UP000509623"/>
    </source>
</evidence>
<dbReference type="GO" id="GO:0042274">
    <property type="term" value="P:ribosomal small subunit biogenesis"/>
    <property type="evidence" value="ECO:0007669"/>
    <property type="project" value="UniProtKB-UniRule"/>
</dbReference>
<evidence type="ECO:0000256" key="2">
    <source>
        <dbReference type="ARBA" id="ARBA00022517"/>
    </source>
</evidence>
<dbReference type="Gene3D" id="2.40.50.140">
    <property type="entry name" value="Nucleic acid-binding proteins"/>
    <property type="match status" value="1"/>
</dbReference>
<dbReference type="PROSITE" id="PS51721">
    <property type="entry name" value="G_CP"/>
    <property type="match status" value="1"/>
</dbReference>
<accession>A0A859DQM2</accession>
<keyword evidence="5 10" id="KW-0547">Nucleotide-binding</keyword>
<dbReference type="GO" id="GO:0019843">
    <property type="term" value="F:rRNA binding"/>
    <property type="evidence" value="ECO:0007669"/>
    <property type="project" value="UniProtKB-KW"/>
</dbReference>
<evidence type="ECO:0000259" key="12">
    <source>
        <dbReference type="PROSITE" id="PS51721"/>
    </source>
</evidence>
<dbReference type="KEGG" id="clf:GJQ69_05570"/>
<dbReference type="GO" id="GO:0003924">
    <property type="term" value="F:GTPase activity"/>
    <property type="evidence" value="ECO:0007669"/>
    <property type="project" value="UniProtKB-UniRule"/>
</dbReference>
<keyword evidence="2 10" id="KW-0690">Ribosome biogenesis</keyword>
<evidence type="ECO:0000256" key="8">
    <source>
        <dbReference type="ARBA" id="ARBA00022884"/>
    </source>
</evidence>
<dbReference type="NCBIfam" id="TIGR00157">
    <property type="entry name" value="ribosome small subunit-dependent GTPase A"/>
    <property type="match status" value="1"/>
</dbReference>
<dbReference type="SUPFAM" id="SSF52540">
    <property type="entry name" value="P-loop containing nucleoside triphosphate hydrolases"/>
    <property type="match status" value="1"/>
</dbReference>
<dbReference type="AlphaFoldDB" id="A0A859DQM2"/>
<evidence type="ECO:0000259" key="11">
    <source>
        <dbReference type="PROSITE" id="PS50936"/>
    </source>
</evidence>
<keyword evidence="1 10" id="KW-0963">Cytoplasm</keyword>
<dbReference type="InterPro" id="IPR010914">
    <property type="entry name" value="RsgA_GTPase_dom"/>
</dbReference>
<dbReference type="InterPro" id="IPR031944">
    <property type="entry name" value="RsgA_N"/>
</dbReference>
<dbReference type="RefSeq" id="WP_086035676.1">
    <property type="nucleotide sequence ID" value="NZ_CP046051.1"/>
</dbReference>
<evidence type="ECO:0000313" key="15">
    <source>
        <dbReference type="Proteomes" id="UP000501316"/>
    </source>
</evidence>
<dbReference type="EMBL" id="CP046161">
    <property type="protein sequence ID" value="QKO30933.1"/>
    <property type="molecule type" value="Genomic_DNA"/>
</dbReference>
<reference evidence="14" key="3">
    <citation type="journal article" date="2022" name="Int. J. Syst. Evol. Microbiol.">
        <title>Caproicibacterium lactatifermentans sp. nov., isolated from pit clay used for the production of Chinese strong aroma-type liquor.</title>
        <authorList>
            <person name="Wang H."/>
            <person name="Gu Y."/>
            <person name="Zhao D."/>
            <person name="Qiao Z."/>
            <person name="Zheng J."/>
            <person name="Gao J."/>
            <person name="Ren C."/>
            <person name="Xu Y."/>
        </authorList>
    </citation>
    <scope>NUCLEOTIDE SEQUENCE</scope>
    <source>
        <strain evidence="14">JNU-WLY1368</strain>
    </source>
</reference>
<dbReference type="PROSITE" id="PS50936">
    <property type="entry name" value="ENGC_GTPASE"/>
    <property type="match status" value="1"/>
</dbReference>
<evidence type="ECO:0000256" key="1">
    <source>
        <dbReference type="ARBA" id="ARBA00022490"/>
    </source>
</evidence>
<comment type="cofactor">
    <cofactor evidence="10">
        <name>Zn(2+)</name>
        <dbReference type="ChEBI" id="CHEBI:29105"/>
    </cofactor>
    <text evidence="10">Binds 1 zinc ion per subunit.</text>
</comment>
<dbReference type="GO" id="GO:0005737">
    <property type="term" value="C:cytoplasm"/>
    <property type="evidence" value="ECO:0007669"/>
    <property type="project" value="UniProtKB-SubCell"/>
</dbReference>
<dbReference type="Proteomes" id="UP000509623">
    <property type="component" value="Chromosome"/>
</dbReference>
<evidence type="ECO:0000313" key="13">
    <source>
        <dbReference type="EMBL" id="QKN23996.1"/>
    </source>
</evidence>
<dbReference type="Pfam" id="PF03193">
    <property type="entry name" value="RsgA_GTPase"/>
    <property type="match status" value="1"/>
</dbReference>
<dbReference type="SUPFAM" id="SSF50249">
    <property type="entry name" value="Nucleic acid-binding proteins"/>
    <property type="match status" value="1"/>
</dbReference>
<dbReference type="Pfam" id="PF16745">
    <property type="entry name" value="RsgA_N"/>
    <property type="match status" value="1"/>
</dbReference>
<feature type="binding site" evidence="10">
    <location>
        <begin position="162"/>
        <end position="170"/>
    </location>
    <ligand>
        <name>GTP</name>
        <dbReference type="ChEBI" id="CHEBI:37565"/>
    </ligand>
</feature>
<keyword evidence="16" id="KW-1185">Reference proteome</keyword>
<keyword evidence="6 10" id="KW-0378">Hydrolase</keyword>
<dbReference type="InterPro" id="IPR004881">
    <property type="entry name" value="Ribosome_biogen_GTPase_RsgA"/>
</dbReference>
<feature type="binding site" evidence="10">
    <location>
        <position position="252"/>
    </location>
    <ligand>
        <name>Zn(2+)</name>
        <dbReference type="ChEBI" id="CHEBI:29105"/>
    </ligand>
</feature>
<dbReference type="PANTHER" id="PTHR32120:SF11">
    <property type="entry name" value="SMALL RIBOSOMAL SUBUNIT BIOGENESIS GTPASE RSGA 1, MITOCHONDRIAL-RELATED"/>
    <property type="match status" value="1"/>
</dbReference>
<dbReference type="InterPro" id="IPR030378">
    <property type="entry name" value="G_CP_dom"/>
</dbReference>
<feature type="domain" description="EngC GTPase" evidence="11">
    <location>
        <begin position="74"/>
        <end position="218"/>
    </location>
</feature>
<feature type="domain" description="CP-type G" evidence="12">
    <location>
        <begin position="65"/>
        <end position="220"/>
    </location>
</feature>
<keyword evidence="9 10" id="KW-0342">GTP-binding</keyword>
<organism evidence="13 15">
    <name type="scientific">Caproicibacterium lactatifermentans</name>
    <dbReference type="NCBI Taxonomy" id="2666138"/>
    <lineage>
        <taxon>Bacteria</taxon>
        <taxon>Bacillati</taxon>
        <taxon>Bacillota</taxon>
        <taxon>Clostridia</taxon>
        <taxon>Eubacteriales</taxon>
        <taxon>Oscillospiraceae</taxon>
        <taxon>Caproicibacterium</taxon>
    </lineage>
</organism>
<dbReference type="GO" id="GO:0005525">
    <property type="term" value="F:GTP binding"/>
    <property type="evidence" value="ECO:0007669"/>
    <property type="project" value="UniProtKB-UniRule"/>
</dbReference>
<dbReference type="EC" id="3.6.1.-" evidence="10"/>
<keyword evidence="3 10" id="KW-0479">Metal-binding</keyword>
<keyword evidence="7 10" id="KW-0862">Zinc</keyword>
<evidence type="ECO:0000256" key="9">
    <source>
        <dbReference type="ARBA" id="ARBA00023134"/>
    </source>
</evidence>
<dbReference type="HAMAP" id="MF_01820">
    <property type="entry name" value="GTPase_RsgA"/>
    <property type="match status" value="1"/>
</dbReference>
<dbReference type="Gene3D" id="1.10.40.50">
    <property type="entry name" value="Probable gtpase engc, domain 3"/>
    <property type="match status" value="1"/>
</dbReference>
<dbReference type="Proteomes" id="UP000501316">
    <property type="component" value="Chromosome"/>
</dbReference>
<dbReference type="PANTHER" id="PTHR32120">
    <property type="entry name" value="SMALL RIBOSOMAL SUBUNIT BIOGENESIS GTPASE RSGA"/>
    <property type="match status" value="1"/>
</dbReference>
<feature type="binding site" evidence="10">
    <location>
        <position position="254"/>
    </location>
    <ligand>
        <name>Zn(2+)</name>
        <dbReference type="ChEBI" id="CHEBI:29105"/>
    </ligand>
</feature>
<feature type="binding site" evidence="10">
    <location>
        <position position="247"/>
    </location>
    <ligand>
        <name>Zn(2+)</name>
        <dbReference type="ChEBI" id="CHEBI:29105"/>
    </ligand>
</feature>
<evidence type="ECO:0000256" key="6">
    <source>
        <dbReference type="ARBA" id="ARBA00022801"/>
    </source>
</evidence>
<keyword evidence="8 10" id="KW-0694">RNA-binding</keyword>
<evidence type="ECO:0000256" key="5">
    <source>
        <dbReference type="ARBA" id="ARBA00022741"/>
    </source>
</evidence>
<proteinExistence type="inferred from homology"/>
<dbReference type="CDD" id="cd04466">
    <property type="entry name" value="S1_YloQ_GTPase"/>
    <property type="match status" value="1"/>
</dbReference>
<keyword evidence="4 10" id="KW-0699">rRNA-binding</keyword>
<dbReference type="EMBL" id="CP046051">
    <property type="protein sequence ID" value="QKN23996.1"/>
    <property type="molecule type" value="Genomic_DNA"/>
</dbReference>
<dbReference type="Gene3D" id="3.40.50.300">
    <property type="entry name" value="P-loop containing nucleotide triphosphate hydrolases"/>
    <property type="match status" value="1"/>
</dbReference>
<dbReference type="InterPro" id="IPR012340">
    <property type="entry name" value="NA-bd_OB-fold"/>
</dbReference>
<comment type="similarity">
    <text evidence="10">Belongs to the TRAFAC class YlqF/YawG GTPase family. RsgA subfamily.</text>
</comment>
<feature type="binding site" evidence="10">
    <location>
        <position position="260"/>
    </location>
    <ligand>
        <name>Zn(2+)</name>
        <dbReference type="ChEBI" id="CHEBI:29105"/>
    </ligand>
</feature>
<evidence type="ECO:0000313" key="14">
    <source>
        <dbReference type="EMBL" id="QKO30933.1"/>
    </source>
</evidence>
<gene>
    <name evidence="10 13" type="primary">rsgA</name>
    <name evidence="13" type="ORF">GJQ69_05570</name>
    <name evidence="14" type="ORF">GKP14_07970</name>
</gene>
<comment type="subunit">
    <text evidence="10">Monomer. Associates with 30S ribosomal subunit, binds 16S rRNA.</text>
</comment>
<reference evidence="14" key="2">
    <citation type="journal article" date="2021" name="Appl. Environ. Microbiol.">
        <title>Adaptability of a Caproate-Producing Bacterium Contributes to Its Dominance in an Anaerobic Fermentation System.</title>
        <authorList>
            <person name="Wang H."/>
            <person name="Gu Y."/>
            <person name="Zhou W."/>
            <person name="Zhao D."/>
            <person name="Qiao Z."/>
            <person name="Zheng J."/>
            <person name="Gao J."/>
            <person name="Chen X."/>
            <person name="Ren C."/>
            <person name="Xu Y."/>
        </authorList>
    </citation>
    <scope>NUCLEOTIDE SEQUENCE</scope>
    <source>
        <strain evidence="14">JNU-WLY1368</strain>
    </source>
</reference>
<protein>
    <recommendedName>
        <fullName evidence="10">Small ribosomal subunit biogenesis GTPase RsgA</fullName>
        <ecNumber evidence="10">3.6.1.-</ecNumber>
    </recommendedName>
</protein>
<feature type="binding site" evidence="10">
    <location>
        <begin position="114"/>
        <end position="117"/>
    </location>
    <ligand>
        <name>GTP</name>
        <dbReference type="ChEBI" id="CHEBI:37565"/>
    </ligand>
</feature>